<feature type="domain" description="Dienelactone hydrolase" evidence="1">
    <location>
        <begin position="33"/>
        <end position="247"/>
    </location>
</feature>
<sequence>MTPASDTCRSPISCRSKTLAEAFSYTDRGTALSGLLFRPAGAVRGAIVVFPTIANVTPHVEVKAQALADAGFIALIADFYGEPVASFEASRPLAEKLRGDVAHYRARCHAAVAALRDVAGAGVPMAAIGFCMGGQAVLELARDGADLALVASFHGLLTTGKAAEPGAVKARILVCHGDADPLAPRDHVRAFWEEMDAAGANWHFHSYAGVKHGFTEPGADKRGMAALGYDASADRQSWAALYSLLDELIPA</sequence>
<dbReference type="InterPro" id="IPR029058">
    <property type="entry name" value="AB_hydrolase_fold"/>
</dbReference>
<protein>
    <submittedName>
        <fullName evidence="2">Dienelactone hydrolase family protein</fullName>
    </submittedName>
</protein>
<dbReference type="Gene3D" id="3.40.50.1820">
    <property type="entry name" value="alpha/beta hydrolase"/>
    <property type="match status" value="1"/>
</dbReference>
<evidence type="ECO:0000313" key="2">
    <source>
        <dbReference type="EMBL" id="NBC36300.1"/>
    </source>
</evidence>
<proteinExistence type="predicted"/>
<keyword evidence="2" id="KW-0378">Hydrolase</keyword>
<dbReference type="PANTHER" id="PTHR22946">
    <property type="entry name" value="DIENELACTONE HYDROLASE DOMAIN-CONTAINING PROTEIN-RELATED"/>
    <property type="match status" value="1"/>
</dbReference>
<reference evidence="3" key="1">
    <citation type="submission" date="2020-01" db="EMBL/GenBank/DDBJ databases">
        <title>Sphingomonas sp. strain CSW-10.</title>
        <authorList>
            <person name="Chen W.-M."/>
        </authorList>
    </citation>
    <scope>NUCLEOTIDE SEQUENCE [LARGE SCALE GENOMIC DNA]</scope>
    <source>
        <strain evidence="3">FSY-8</strain>
    </source>
</reference>
<organism evidence="2 3">
    <name type="scientific">Novosphingobium ovatum</name>
    <dbReference type="NCBI Taxonomy" id="1908523"/>
    <lineage>
        <taxon>Bacteria</taxon>
        <taxon>Pseudomonadati</taxon>
        <taxon>Pseudomonadota</taxon>
        <taxon>Alphaproteobacteria</taxon>
        <taxon>Sphingomonadales</taxon>
        <taxon>Sphingomonadaceae</taxon>
        <taxon>Novosphingobium</taxon>
    </lineage>
</organism>
<dbReference type="InterPro" id="IPR002925">
    <property type="entry name" value="Dienelactn_hydro"/>
</dbReference>
<evidence type="ECO:0000259" key="1">
    <source>
        <dbReference type="Pfam" id="PF01738"/>
    </source>
</evidence>
<comment type="caution">
    <text evidence="2">The sequence shown here is derived from an EMBL/GenBank/DDBJ whole genome shotgun (WGS) entry which is preliminary data.</text>
</comment>
<gene>
    <name evidence="2" type="ORF">GTZ99_06975</name>
</gene>
<keyword evidence="3" id="KW-1185">Reference proteome</keyword>
<dbReference type="EMBL" id="JAAAPO010000002">
    <property type="protein sequence ID" value="NBC36300.1"/>
    <property type="molecule type" value="Genomic_DNA"/>
</dbReference>
<evidence type="ECO:0000313" key="3">
    <source>
        <dbReference type="Proteomes" id="UP000753724"/>
    </source>
</evidence>
<dbReference type="SUPFAM" id="SSF53474">
    <property type="entry name" value="alpha/beta-Hydrolases"/>
    <property type="match status" value="1"/>
</dbReference>
<accession>A0ABW9XCS0</accession>
<dbReference type="Pfam" id="PF01738">
    <property type="entry name" value="DLH"/>
    <property type="match status" value="1"/>
</dbReference>
<dbReference type="Proteomes" id="UP000753724">
    <property type="component" value="Unassembled WGS sequence"/>
</dbReference>
<dbReference type="InterPro" id="IPR050261">
    <property type="entry name" value="FrsA_esterase"/>
</dbReference>
<dbReference type="GO" id="GO:0016787">
    <property type="term" value="F:hydrolase activity"/>
    <property type="evidence" value="ECO:0007669"/>
    <property type="project" value="UniProtKB-KW"/>
</dbReference>
<dbReference type="PANTHER" id="PTHR22946:SF0">
    <property type="entry name" value="DIENELACTONE HYDROLASE DOMAIN-CONTAINING PROTEIN"/>
    <property type="match status" value="1"/>
</dbReference>
<name>A0ABW9XCS0_9SPHN</name>